<dbReference type="EC" id="2.4.-.-" evidence="2"/>
<accession>A0ABU3E9R7</accession>
<organism evidence="2 3">
    <name type="scientific">Paracoccus broussonetiae</name>
    <dbReference type="NCBI Taxonomy" id="3075834"/>
    <lineage>
        <taxon>Bacteria</taxon>
        <taxon>Pseudomonadati</taxon>
        <taxon>Pseudomonadota</taxon>
        <taxon>Alphaproteobacteria</taxon>
        <taxon>Rhodobacterales</taxon>
        <taxon>Paracoccaceae</taxon>
        <taxon>Paracoccus</taxon>
    </lineage>
</organism>
<protein>
    <submittedName>
        <fullName evidence="2">Glycosyltransferase family 61 protein</fullName>
        <ecNumber evidence="2">2.4.-.-</ecNumber>
    </submittedName>
</protein>
<feature type="domain" description="Glycosyltransferase 61 catalytic" evidence="1">
    <location>
        <begin position="136"/>
        <end position="291"/>
    </location>
</feature>
<gene>
    <name evidence="2" type="ORF">RM190_03815</name>
</gene>
<reference evidence="3" key="1">
    <citation type="submission" date="2023-07" db="EMBL/GenBank/DDBJ databases">
        <title>Characterization of two Paracoccaceae strains isolated from Phycosphere and proposal of Xinfangfangia lacusdiani sp. nov.</title>
        <authorList>
            <person name="Deng Y."/>
            <person name="Zhang Y.Q."/>
        </authorList>
    </citation>
    <scope>NUCLEOTIDE SEQUENCE [LARGE SCALE GENOMIC DNA]</scope>
    <source>
        <strain evidence="3">CPCC 101403</strain>
    </source>
</reference>
<keyword evidence="2" id="KW-0328">Glycosyltransferase</keyword>
<dbReference type="Proteomes" id="UP001251085">
    <property type="component" value="Unassembled WGS sequence"/>
</dbReference>
<evidence type="ECO:0000313" key="2">
    <source>
        <dbReference type="EMBL" id="MDT1060972.1"/>
    </source>
</evidence>
<dbReference type="GO" id="GO:0016757">
    <property type="term" value="F:glycosyltransferase activity"/>
    <property type="evidence" value="ECO:0007669"/>
    <property type="project" value="UniProtKB-KW"/>
</dbReference>
<evidence type="ECO:0000313" key="3">
    <source>
        <dbReference type="Proteomes" id="UP001251085"/>
    </source>
</evidence>
<sequence length="350" mass="38217">MLNSALISRNLSRLLRRGPGDLASQAIERRELCPIEDVERPPAIYPAGALDKVSSLSPWRDWDTERGLIEGTPLRHAATEALVIPQVTLAGAYLYRGQAKERIGIGPARMLDPDLPTSVLIPEAHLVSTWTGADFFGNFMQDSLALELIPEQGVHRVGAPTKPYLHEAGYRALLNLPTPPKPRHARIGRLVLYRDFSQNSFKRARYDELRARLRVAAGGGTAAPGIFLRRGSAHGSPRRLVNEEDIAETLAALGFDIIDPEQMDAASIARRALDAPVVVAVEGSHLGHAIYTLAADGALLVIQPPDRFAMPYKEVTDCLGMRFAFVVGSPADGGFTADPNEIRQMLERLT</sequence>
<keyword evidence="3" id="KW-1185">Reference proteome</keyword>
<evidence type="ECO:0000259" key="1">
    <source>
        <dbReference type="Pfam" id="PF04577"/>
    </source>
</evidence>
<proteinExistence type="predicted"/>
<dbReference type="RefSeq" id="WP_311758078.1">
    <property type="nucleotide sequence ID" value="NZ_JAVRQI010000002.1"/>
</dbReference>
<dbReference type="EMBL" id="JAVRQI010000002">
    <property type="protein sequence ID" value="MDT1060972.1"/>
    <property type="molecule type" value="Genomic_DNA"/>
</dbReference>
<comment type="caution">
    <text evidence="2">The sequence shown here is derived from an EMBL/GenBank/DDBJ whole genome shotgun (WGS) entry which is preliminary data.</text>
</comment>
<dbReference type="InterPro" id="IPR049625">
    <property type="entry name" value="Glyco_transf_61_cat"/>
</dbReference>
<keyword evidence="2" id="KW-0808">Transferase</keyword>
<name>A0ABU3E9R7_9RHOB</name>
<dbReference type="Pfam" id="PF04577">
    <property type="entry name" value="Glyco_transf_61"/>
    <property type="match status" value="1"/>
</dbReference>